<name>A0A0F7TJ37_PENBI</name>
<dbReference type="InterPro" id="IPR008630">
    <property type="entry name" value="Glyco_trans_34"/>
</dbReference>
<dbReference type="GO" id="GO:0000139">
    <property type="term" value="C:Golgi membrane"/>
    <property type="evidence" value="ECO:0007669"/>
    <property type="project" value="TreeGrafter"/>
</dbReference>
<dbReference type="Pfam" id="PF05637">
    <property type="entry name" value="Glyco_transf_34"/>
    <property type="match status" value="1"/>
</dbReference>
<dbReference type="PANTHER" id="PTHR31306">
    <property type="entry name" value="ALPHA-1,6-MANNOSYLTRANSFERASE MNN11-RELATED"/>
    <property type="match status" value="1"/>
</dbReference>
<feature type="region of interest" description="Disordered" evidence="4">
    <location>
        <begin position="381"/>
        <end position="402"/>
    </location>
</feature>
<evidence type="ECO:0000256" key="4">
    <source>
        <dbReference type="SAM" id="MobiDB-lite"/>
    </source>
</evidence>
<dbReference type="PANTHER" id="PTHR31306:SF3">
    <property type="entry name" value="NUCLEOTIDE-DIPHOSPHO-SUGAR TRANSFERASE DOMAIN-CONTAINING PROTEIN"/>
    <property type="match status" value="1"/>
</dbReference>
<evidence type="ECO:0008006" key="7">
    <source>
        <dbReference type="Google" id="ProtNLM"/>
    </source>
</evidence>
<dbReference type="SUPFAM" id="SSF53448">
    <property type="entry name" value="Nucleotide-diphospho-sugar transferases"/>
    <property type="match status" value="1"/>
</dbReference>
<dbReference type="EMBL" id="CDHK01000002">
    <property type="protein sequence ID" value="CEJ56758.1"/>
    <property type="molecule type" value="Genomic_DNA"/>
</dbReference>
<dbReference type="GO" id="GO:0006487">
    <property type="term" value="P:protein N-linked glycosylation"/>
    <property type="evidence" value="ECO:0007669"/>
    <property type="project" value="TreeGrafter"/>
</dbReference>
<dbReference type="InterPro" id="IPR029044">
    <property type="entry name" value="Nucleotide-diphossugar_trans"/>
</dbReference>
<accession>A0A0F7TJ37</accession>
<evidence type="ECO:0000313" key="6">
    <source>
        <dbReference type="Proteomes" id="UP000042958"/>
    </source>
</evidence>
<keyword evidence="3" id="KW-0808">Transferase</keyword>
<sequence length="402" mass="45637">MHSPSFASRWPRRKTYSIAVGLTIATILLVLCYRAPSISLRGIAMKTSADDLYNTPHSNFFQTVKSSTKSSQTNPSSSPAYDLPPGVFELIRPHVTSITAKNFTSRTGKVYQLPEAPRFTKPMRNQILILDVESRDIGGPGGLLDDGTPSTDDLQGLTLGRLNHYMFAKLHGYDYQLVQLPVDPTLHGTWNKVPAMREAIKHYEYVVFMDGDAIFTHPHLPLEWLLNYWGVSDNTTMALAEDPSDPFFLNVKRLDINLNTGFVIAHQTPRSEEFFEAWMTCPDETRYPGCGMWKLTHTHEQAVVNEYLRYDYPEEIQILPCTEANRYPNSGDCEGEFISHYWPFKDMIPAGAKEVMAQYFWPPLQKAYSHDRDNIVIAMDAPAKEEDTHDTKKPDAEARHTA</sequence>
<evidence type="ECO:0000256" key="2">
    <source>
        <dbReference type="ARBA" id="ARBA00022676"/>
    </source>
</evidence>
<evidence type="ECO:0000256" key="1">
    <source>
        <dbReference type="ARBA" id="ARBA00005664"/>
    </source>
</evidence>
<proteinExistence type="inferred from homology"/>
<dbReference type="OrthoDB" id="3763672at2759"/>
<reference evidence="6" key="1">
    <citation type="journal article" date="2015" name="Genome Announc.">
        <title>Draft genome sequence of the fungus Penicillium brasilianum MG11.</title>
        <authorList>
            <person name="Horn F."/>
            <person name="Linde J."/>
            <person name="Mattern D.J."/>
            <person name="Walther G."/>
            <person name="Guthke R."/>
            <person name="Brakhage A.A."/>
            <person name="Valiante V."/>
        </authorList>
    </citation>
    <scope>NUCLEOTIDE SEQUENCE [LARGE SCALE GENOMIC DNA]</scope>
    <source>
        <strain evidence="6">MG11</strain>
    </source>
</reference>
<evidence type="ECO:0000256" key="3">
    <source>
        <dbReference type="ARBA" id="ARBA00022679"/>
    </source>
</evidence>
<gene>
    <name evidence="5" type="ORF">PMG11_02956</name>
</gene>
<comment type="similarity">
    <text evidence="1">Belongs to the glycosyltransferase 34 family.</text>
</comment>
<dbReference type="Gene3D" id="3.90.550.10">
    <property type="entry name" value="Spore Coat Polysaccharide Biosynthesis Protein SpsA, Chain A"/>
    <property type="match status" value="1"/>
</dbReference>
<keyword evidence="2" id="KW-0328">Glycosyltransferase</keyword>
<organism evidence="5 6">
    <name type="scientific">Penicillium brasilianum</name>
    <dbReference type="NCBI Taxonomy" id="104259"/>
    <lineage>
        <taxon>Eukaryota</taxon>
        <taxon>Fungi</taxon>
        <taxon>Dikarya</taxon>
        <taxon>Ascomycota</taxon>
        <taxon>Pezizomycotina</taxon>
        <taxon>Eurotiomycetes</taxon>
        <taxon>Eurotiomycetidae</taxon>
        <taxon>Eurotiales</taxon>
        <taxon>Aspergillaceae</taxon>
        <taxon>Penicillium</taxon>
    </lineage>
</organism>
<protein>
    <recommendedName>
        <fullName evidence="7">Nucleotide-diphospho-sugar transferase domain-containing protein</fullName>
    </recommendedName>
</protein>
<dbReference type="GO" id="GO:0016757">
    <property type="term" value="F:glycosyltransferase activity"/>
    <property type="evidence" value="ECO:0007669"/>
    <property type="project" value="UniProtKB-KW"/>
</dbReference>
<evidence type="ECO:0000313" key="5">
    <source>
        <dbReference type="EMBL" id="CEJ56758.1"/>
    </source>
</evidence>
<keyword evidence="6" id="KW-1185">Reference proteome</keyword>
<feature type="compositionally biased region" description="Basic and acidic residues" evidence="4">
    <location>
        <begin position="382"/>
        <end position="402"/>
    </location>
</feature>
<dbReference type="AlphaFoldDB" id="A0A0F7TJ37"/>
<dbReference type="Proteomes" id="UP000042958">
    <property type="component" value="Unassembled WGS sequence"/>
</dbReference>